<evidence type="ECO:0000313" key="5">
    <source>
        <dbReference type="EMBL" id="EAQ89508.1"/>
    </source>
</evidence>
<gene>
    <name evidence="5" type="ORF">CHGG_06127</name>
</gene>
<evidence type="ECO:0000256" key="2">
    <source>
        <dbReference type="ARBA" id="ARBA00023128"/>
    </source>
</evidence>
<dbReference type="InterPro" id="IPR043502">
    <property type="entry name" value="DNA/RNA_pol_sf"/>
</dbReference>
<dbReference type="eggNOG" id="KOG0017">
    <property type="taxonomic scope" value="Eukaryota"/>
</dbReference>
<reference evidence="6" key="1">
    <citation type="journal article" date="2015" name="Genome Announc.">
        <title>Draft genome sequence of the cellulolytic fungus Chaetomium globosum.</title>
        <authorList>
            <person name="Cuomo C.A."/>
            <person name="Untereiner W.A."/>
            <person name="Ma L.-J."/>
            <person name="Grabherr M."/>
            <person name="Birren B.W."/>
        </authorList>
    </citation>
    <scope>NUCLEOTIDE SEQUENCE [LARGE SCALE GENOMIC DNA]</scope>
    <source>
        <strain evidence="6">ATCC 6205 / CBS 148.51 / DSM 1962 / NBRC 6347 / NRRL 1970</strain>
    </source>
</reference>
<keyword evidence="2" id="KW-0496">Mitochondrion</keyword>
<dbReference type="EMBL" id="CH408031">
    <property type="protein sequence ID" value="EAQ89508.1"/>
    <property type="molecule type" value="Genomic_DNA"/>
</dbReference>
<evidence type="ECO:0000256" key="3">
    <source>
        <dbReference type="SAM" id="MobiDB-lite"/>
    </source>
</evidence>
<sequence length="914" mass="102583">MIKNDLAQVDLEQLKEWLNANTTEDKSIAEEEEEEDSEAQSTGATVVSTTAAFEDEGVTEVIDEEEEEILDSITVKGDHTSTFEDFYPTPPQTPPPGDLLAAAFHGMRNLQGTQSSPTSSGEHPRPPGPEVARRQRKPPRQSAGSATITIAEINVARAQPGSINNLHQSQLPAPPKRHHDLVEPHFPVINPRKGKPRHQRHPLADLFLQAERDHLQSHEKTGSWEEVSRHSDQIQGNQILDCMWVYTYKFNTRGFLAKCKARLVVRGDQQRVNHAEENYAATLAVRSFRAVLALAARFDLELKQFDAVNAFVNAKIDEDVYMEMPTGYRRPSRVLKLKKALYGLRKSPLLWQKELTATLTKLGFKALPHEPCMMIRKGCLIFFYVDDIVVAYRKNDSHIANAAISGLKAKYELTGGEDLRWFLGIEIHRDRARRYIWLSQTAYIDKIAELAQSDDLPRTPMGLRELQPYEGIATRQSTRLYQRKVGSILYTAVITRPDVAFAVARLARFNQNPGPEHHRAADQVLRYLHVTRSLALRLGGGDYLRVASDASFADNSIDRKSSQGYAITLFGGLIAWRASKQDTVTTSTTEAELLALAQAAKEGLFIQRLIAEMAIKLDDDVLVLECDNTNTISLVTKEIAVLQTKLRHVDIHNHWLRQEYQRGKIHVKYVPSKKMVADGLTKALNADNHQEFPSTPSTPFLLTQAFSDLLNALKYRWFQHLAALPVSPKHESASEEKDCIDIVSVDGYTFDQIVAYIVDARRSGTESIISLRYPADPAWDLGGESQHHVERKLLDYVELTRGKVQAAVALNGQYPSGRNAQVALRVVDGATTGTWVKYFDTVYDEDFVQQSDGQLELYISDFFGPAGLPASFCRPSAAELASGVSRDLQVILTYKRLRSIFLKGPEHSSRDIAW</sequence>
<feature type="region of interest" description="Disordered" evidence="3">
    <location>
        <begin position="19"/>
        <end position="59"/>
    </location>
</feature>
<evidence type="ECO:0000259" key="4">
    <source>
        <dbReference type="Pfam" id="PF07727"/>
    </source>
</evidence>
<dbReference type="HOGENOM" id="CLU_318310_0_0_1"/>
<dbReference type="AlphaFoldDB" id="Q2H5D8"/>
<feature type="compositionally biased region" description="Pro residues" evidence="3">
    <location>
        <begin position="88"/>
        <end position="97"/>
    </location>
</feature>
<dbReference type="GO" id="GO:0005739">
    <property type="term" value="C:mitochondrion"/>
    <property type="evidence" value="ECO:0007669"/>
    <property type="project" value="UniProtKB-SubCell"/>
</dbReference>
<dbReference type="PANTHER" id="PTHR11439">
    <property type="entry name" value="GAG-POL-RELATED RETROTRANSPOSON"/>
    <property type="match status" value="1"/>
</dbReference>
<feature type="compositionally biased region" description="Low complexity" evidence="3">
    <location>
        <begin position="39"/>
        <end position="52"/>
    </location>
</feature>
<proteinExistence type="predicted"/>
<dbReference type="Pfam" id="PF07727">
    <property type="entry name" value="RVT_2"/>
    <property type="match status" value="1"/>
</dbReference>
<dbReference type="GeneID" id="4390379"/>
<name>Q2H5D8_CHAGB</name>
<dbReference type="Proteomes" id="UP000001056">
    <property type="component" value="Unassembled WGS sequence"/>
</dbReference>
<accession>Q2H5D8</accession>
<dbReference type="SUPFAM" id="SSF56672">
    <property type="entry name" value="DNA/RNA polymerases"/>
    <property type="match status" value="1"/>
</dbReference>
<comment type="subcellular location">
    <subcellularLocation>
        <location evidence="1">Mitochondrion</location>
    </subcellularLocation>
</comment>
<dbReference type="PANTHER" id="PTHR11439:SF440">
    <property type="entry name" value="INTEGRASE CATALYTIC DOMAIN-CONTAINING PROTEIN"/>
    <property type="match status" value="1"/>
</dbReference>
<feature type="domain" description="Reverse transcriptase Ty1/copia-type" evidence="4">
    <location>
        <begin position="236"/>
        <end position="449"/>
    </location>
</feature>
<dbReference type="VEuPathDB" id="FungiDB:CHGG_06127"/>
<protein>
    <recommendedName>
        <fullName evidence="4">Reverse transcriptase Ty1/copia-type domain-containing protein</fullName>
    </recommendedName>
</protein>
<dbReference type="FunCoup" id="Q2H5D8">
    <property type="interactions" value="193"/>
</dbReference>
<dbReference type="RefSeq" id="XP_001222222.1">
    <property type="nucleotide sequence ID" value="XM_001222221.1"/>
</dbReference>
<evidence type="ECO:0000313" key="6">
    <source>
        <dbReference type="Proteomes" id="UP000001056"/>
    </source>
</evidence>
<feature type="compositionally biased region" description="Polar residues" evidence="3">
    <location>
        <begin position="110"/>
        <end position="121"/>
    </location>
</feature>
<dbReference type="InterPro" id="IPR013103">
    <property type="entry name" value="RVT_2"/>
</dbReference>
<dbReference type="CDD" id="cd09272">
    <property type="entry name" value="RNase_HI_RT_Ty1"/>
    <property type="match status" value="1"/>
</dbReference>
<keyword evidence="6" id="KW-1185">Reference proteome</keyword>
<feature type="region of interest" description="Disordered" evidence="3">
    <location>
        <begin position="74"/>
        <end position="148"/>
    </location>
</feature>
<organism evidence="5 6">
    <name type="scientific">Chaetomium globosum (strain ATCC 6205 / CBS 148.51 / DSM 1962 / NBRC 6347 / NRRL 1970)</name>
    <name type="common">Soil fungus</name>
    <dbReference type="NCBI Taxonomy" id="306901"/>
    <lineage>
        <taxon>Eukaryota</taxon>
        <taxon>Fungi</taxon>
        <taxon>Dikarya</taxon>
        <taxon>Ascomycota</taxon>
        <taxon>Pezizomycotina</taxon>
        <taxon>Sordariomycetes</taxon>
        <taxon>Sordariomycetidae</taxon>
        <taxon>Sordariales</taxon>
        <taxon>Chaetomiaceae</taxon>
        <taxon>Chaetomium</taxon>
    </lineage>
</organism>
<dbReference type="OrthoDB" id="5017987at2759"/>
<dbReference type="InParanoid" id="Q2H5D8"/>
<evidence type="ECO:0000256" key="1">
    <source>
        <dbReference type="ARBA" id="ARBA00004173"/>
    </source>
</evidence>